<dbReference type="AlphaFoldDB" id="A0A484I7Z4"/>
<evidence type="ECO:0000313" key="1">
    <source>
        <dbReference type="EMBL" id="VFJ13216.1"/>
    </source>
</evidence>
<dbReference type="PANTHER" id="PTHR38597">
    <property type="entry name" value="BLL3834 PROTEIN"/>
    <property type="match status" value="1"/>
</dbReference>
<reference evidence="1 2" key="1">
    <citation type="submission" date="2019-02" db="EMBL/GenBank/DDBJ databases">
        <authorList>
            <person name="Lehtovirta-Morley E L."/>
        </authorList>
    </citation>
    <scope>NUCLEOTIDE SEQUENCE [LARGE SCALE GENOMIC DNA]</scope>
    <source>
        <strain evidence="1">NFRAN1</strain>
    </source>
</reference>
<dbReference type="PANTHER" id="PTHR38597:SF1">
    <property type="entry name" value="BLL3834 PROTEIN"/>
    <property type="match status" value="1"/>
</dbReference>
<organism evidence="1 2">
    <name type="scientific">Candidatus Nitrosocosmicus franklandianus</name>
    <dbReference type="NCBI Taxonomy" id="1798806"/>
    <lineage>
        <taxon>Archaea</taxon>
        <taxon>Nitrososphaerota</taxon>
        <taxon>Nitrososphaeria</taxon>
        <taxon>Nitrososphaerales</taxon>
        <taxon>Nitrososphaeraceae</taxon>
        <taxon>Candidatus Nitrosocosmicus</taxon>
    </lineage>
</organism>
<protein>
    <recommendedName>
        <fullName evidence="3">DUF763 domain-containing protein</fullName>
    </recommendedName>
</protein>
<dbReference type="EMBL" id="LR216287">
    <property type="protein sequence ID" value="VFJ13216.1"/>
    <property type="molecule type" value="Genomic_DNA"/>
</dbReference>
<dbReference type="Pfam" id="PF05559">
    <property type="entry name" value="DUF763"/>
    <property type="match status" value="1"/>
</dbReference>
<evidence type="ECO:0000313" key="2">
    <source>
        <dbReference type="Proteomes" id="UP000294299"/>
    </source>
</evidence>
<sequence>MVNYNSITLPLHSGNPPTYLIRRMTKLAGCITKVIIDDKGTLEFMKKLSDPLWFQAFGCVLGFDWHSSGLTTVVMAVLKQSLSVESHGIAIAGGKGKKAKGTLGEIQNICNHEFNLTEDKIQTLIYASKMCAKVDNCAIQDFYALYHHNIIFDGCGNWSVVQQGMNTSTNTSRRYHWFSKWLKNGYVLEPHSGLIGDANFGNKVLDMTNRNSIENQKTSLDLVNDHQNLANIYDSLSKISTRRKDMSIDNWINQPVINNNLFRLPEFSDPASDLHYYMPRKIDWNLMRKIYDIHPSTYEEFLSIPGVGPSTIRAVSLIAELIFGSKTSWNDPVKFTFAHGGKDGVPFFIDKSNYDESTRLLQSCIEGAEISREERVSSLKKLTEFNHRMFNQENKDYQSCNPNLGKNS</sequence>
<gene>
    <name evidence="1" type="ORF">NFRAN_0894</name>
</gene>
<dbReference type="InterPro" id="IPR008482">
    <property type="entry name" value="DUF763"/>
</dbReference>
<dbReference type="KEGG" id="nfn:NFRAN_0894"/>
<dbReference type="Proteomes" id="UP000294299">
    <property type="component" value="Chromosome NFRAN"/>
</dbReference>
<evidence type="ECO:0008006" key="3">
    <source>
        <dbReference type="Google" id="ProtNLM"/>
    </source>
</evidence>
<name>A0A484I7Z4_9ARCH</name>
<dbReference type="GeneID" id="39420368"/>
<keyword evidence="2" id="KW-1185">Reference proteome</keyword>
<dbReference type="RefSeq" id="WP_172602096.1">
    <property type="nucleotide sequence ID" value="NZ_LR216287.1"/>
</dbReference>
<accession>A0A484I7Z4</accession>
<dbReference type="OrthoDB" id="9948at2157"/>
<proteinExistence type="predicted"/>